<accession>A0ABM8AJJ4</accession>
<dbReference type="EMBL" id="AP026562">
    <property type="protein sequence ID" value="BDP43976.1"/>
    <property type="molecule type" value="Genomic_DNA"/>
</dbReference>
<feature type="chain" id="PRO_5046493216" evidence="1">
    <location>
        <begin position="35"/>
        <end position="179"/>
    </location>
</feature>
<keyword evidence="2" id="KW-0614">Plasmid</keyword>
<organism evidence="2 3">
    <name type="scientific">Deinococcus aetherius</name>
    <dbReference type="NCBI Taxonomy" id="200252"/>
    <lineage>
        <taxon>Bacteria</taxon>
        <taxon>Thermotogati</taxon>
        <taxon>Deinococcota</taxon>
        <taxon>Deinococci</taxon>
        <taxon>Deinococcales</taxon>
        <taxon>Deinococcaceae</taxon>
        <taxon>Deinococcus</taxon>
    </lineage>
</organism>
<keyword evidence="1" id="KW-0732">Signal</keyword>
<name>A0ABM8AJJ4_9DEIO</name>
<dbReference type="RefSeq" id="WP_264778343.1">
    <property type="nucleotide sequence ID" value="NZ_AP026562.1"/>
</dbReference>
<keyword evidence="3" id="KW-1185">Reference proteome</keyword>
<geneLocation type="plasmid" evidence="2 3">
    <name>pDAETH-2</name>
</geneLocation>
<gene>
    <name evidence="2" type="ORF">DAETH_39450</name>
</gene>
<protein>
    <submittedName>
        <fullName evidence="2">Uncharacterized protein</fullName>
    </submittedName>
</protein>
<reference evidence="2" key="1">
    <citation type="submission" date="2022-07" db="EMBL/GenBank/DDBJ databases">
        <title>Complete Genome Sequence of the Radioresistant Bacterium Deinococcus aetherius ST0316, Isolated from the Air Dust collected in Lower Stratosphere above Japan.</title>
        <authorList>
            <person name="Satoh K."/>
            <person name="Hagiwara K."/>
            <person name="Katsumata K."/>
            <person name="Kubo A."/>
            <person name="Yokobori S."/>
            <person name="Yamagishi A."/>
            <person name="Oono Y."/>
            <person name="Narumi I."/>
        </authorList>
    </citation>
    <scope>NUCLEOTIDE SEQUENCE</scope>
    <source>
        <strain evidence="2">ST0316</strain>
        <plasmid evidence="2">pDAETH-2</plasmid>
    </source>
</reference>
<proteinExistence type="predicted"/>
<sequence>MTKQTRPGQRRTFETLFRLAATTLTLCTLSAALAAPAPSLKGITPCVSPFGAVWVMGELPDALRTKLAARLSADLKAELRAQGVNFREQPECSDTKGYLHLEAYIEGMGTGSGGTRQTKFTGWFEDPSKSGRYVGGKYLWYDYHYDRVGDREDELLARLQTDMKTTLGKFVADWKAANR</sequence>
<evidence type="ECO:0000313" key="2">
    <source>
        <dbReference type="EMBL" id="BDP43976.1"/>
    </source>
</evidence>
<evidence type="ECO:0000256" key="1">
    <source>
        <dbReference type="SAM" id="SignalP"/>
    </source>
</evidence>
<dbReference type="Proteomes" id="UP001064971">
    <property type="component" value="Plasmid pDAETH-2"/>
</dbReference>
<evidence type="ECO:0000313" key="3">
    <source>
        <dbReference type="Proteomes" id="UP001064971"/>
    </source>
</evidence>
<feature type="signal peptide" evidence="1">
    <location>
        <begin position="1"/>
        <end position="34"/>
    </location>
</feature>